<dbReference type="Proteomes" id="UP000252107">
    <property type="component" value="Unassembled WGS sequence"/>
</dbReference>
<evidence type="ECO:0000313" key="2">
    <source>
        <dbReference type="EMBL" id="RCJ26193.1"/>
    </source>
</evidence>
<keyword evidence="3" id="KW-1185">Reference proteome</keyword>
<protein>
    <submittedName>
        <fullName evidence="2">Uncharacterized protein</fullName>
    </submittedName>
</protein>
<sequence length="191" mass="21671">MHINLRNLEAINELPQENEKVMLNQNQLRRLEASSRWLREIQDSAEFKQLEYYPDVTLGDAIQAVGELLDEHDPCNYRLSNFTDDQWQKYLEQKPVLHIRRVKTWPEKISSIILDAASEVALLSLITTSFMVVGTIFCHGVNRIEQSRGEQYQPTWIYNAKIFEGSAIASIAVFLGASLTGACAAGGKQDD</sequence>
<keyword evidence="1" id="KW-0812">Transmembrane</keyword>
<name>A0A367QSA6_9NOSO</name>
<accession>A0A367QSA6</accession>
<proteinExistence type="predicted"/>
<organism evidence="2 3">
    <name type="scientific">Nostoc minutum NIES-26</name>
    <dbReference type="NCBI Taxonomy" id="1844469"/>
    <lineage>
        <taxon>Bacteria</taxon>
        <taxon>Bacillati</taxon>
        <taxon>Cyanobacteriota</taxon>
        <taxon>Cyanophyceae</taxon>
        <taxon>Nostocales</taxon>
        <taxon>Nostocaceae</taxon>
        <taxon>Nostoc</taxon>
    </lineage>
</organism>
<evidence type="ECO:0000313" key="3">
    <source>
        <dbReference type="Proteomes" id="UP000252107"/>
    </source>
</evidence>
<feature type="transmembrane region" description="Helical" evidence="1">
    <location>
        <begin position="120"/>
        <end position="141"/>
    </location>
</feature>
<dbReference type="EMBL" id="LXQD01000309">
    <property type="protein sequence ID" value="RCJ26193.1"/>
    <property type="molecule type" value="Genomic_DNA"/>
</dbReference>
<gene>
    <name evidence="2" type="ORF">A6770_26645</name>
</gene>
<keyword evidence="1" id="KW-1133">Transmembrane helix</keyword>
<dbReference type="AlphaFoldDB" id="A0A367QSA6"/>
<comment type="caution">
    <text evidence="2">The sequence shown here is derived from an EMBL/GenBank/DDBJ whole genome shotgun (WGS) entry which is preliminary data.</text>
</comment>
<evidence type="ECO:0000256" key="1">
    <source>
        <dbReference type="SAM" id="Phobius"/>
    </source>
</evidence>
<reference evidence="2" key="1">
    <citation type="submission" date="2016-04" db="EMBL/GenBank/DDBJ databases">
        <authorList>
            <person name="Tabuchi Yagui T.R."/>
        </authorList>
    </citation>
    <scope>NUCLEOTIDE SEQUENCE [LARGE SCALE GENOMIC DNA]</scope>
    <source>
        <strain evidence="2">NIES-26</strain>
    </source>
</reference>
<feature type="transmembrane region" description="Helical" evidence="1">
    <location>
        <begin position="162"/>
        <end position="187"/>
    </location>
</feature>
<keyword evidence="1" id="KW-0472">Membrane</keyword>